<evidence type="ECO:0000313" key="1">
    <source>
        <dbReference type="EMBL" id="SCM77588.1"/>
    </source>
</evidence>
<dbReference type="EMBL" id="FMJD01000008">
    <property type="protein sequence ID" value="SCM77588.1"/>
    <property type="molecule type" value="Genomic_DNA"/>
</dbReference>
<gene>
    <name evidence="1" type="ORF">KL86PLE_41393</name>
</gene>
<sequence>MLPRLCDAAKSITQAYNAIDFQLYSVQVCSQEIGKYGAVLNRLLDFFKRHSEPAKCTDSVKSLDTGFVV</sequence>
<reference evidence="1" key="1">
    <citation type="submission" date="2016-08" db="EMBL/GenBank/DDBJ databases">
        <authorList>
            <person name="Seilhamer J.J."/>
        </authorList>
    </citation>
    <scope>NUCLEOTIDE SEQUENCE</scope>
    <source>
        <strain evidence="1">86</strain>
    </source>
</reference>
<proteinExistence type="predicted"/>
<dbReference type="AlphaFoldDB" id="A0A212LJ69"/>
<organism evidence="1">
    <name type="scientific">uncultured Pleomorphomonas sp</name>
    <dbReference type="NCBI Taxonomy" id="442121"/>
    <lineage>
        <taxon>Bacteria</taxon>
        <taxon>Pseudomonadati</taxon>
        <taxon>Pseudomonadota</taxon>
        <taxon>Alphaproteobacteria</taxon>
        <taxon>Hyphomicrobiales</taxon>
        <taxon>Pleomorphomonadaceae</taxon>
        <taxon>Pleomorphomonas</taxon>
        <taxon>environmental samples</taxon>
    </lineage>
</organism>
<name>A0A212LJ69_9HYPH</name>
<accession>A0A212LJ69</accession>
<protein>
    <submittedName>
        <fullName evidence="1">Uncharacterized protein</fullName>
    </submittedName>
</protein>